<gene>
    <name evidence="2" type="ORF">OB936_06990</name>
    <name evidence="1" type="ORF">OB951_07835</name>
</gene>
<evidence type="ECO:0000313" key="3">
    <source>
        <dbReference type="Proteomes" id="UP001161916"/>
    </source>
</evidence>
<evidence type="ECO:0000313" key="2">
    <source>
        <dbReference type="EMBL" id="MDH7899944.1"/>
    </source>
</evidence>
<protein>
    <submittedName>
        <fullName evidence="1">Uncharacterized protein</fullName>
    </submittedName>
</protein>
<name>A0AA43PCB7_9BIFI</name>
<reference evidence="1" key="1">
    <citation type="submission" date="2022-09" db="EMBL/GenBank/DDBJ databases">
        <authorList>
            <person name="Orihara K."/>
        </authorList>
    </citation>
    <scope>NUCLEOTIDE SEQUENCE</scope>
    <source>
        <strain evidence="2">YIT 13057</strain>
        <strain evidence="1">YIT 13062</strain>
    </source>
</reference>
<dbReference type="EMBL" id="JAOPMH010000008">
    <property type="protein sequence ID" value="MDH7890498.1"/>
    <property type="molecule type" value="Genomic_DNA"/>
</dbReference>
<dbReference type="RefSeq" id="WP_065439005.1">
    <property type="nucleotide sequence ID" value="NZ_CP026729.1"/>
</dbReference>
<sequence length="75" mass="8159">MCRGSEGKGSEYDIPVFAGLCSHEPDYKLFQGVRSDLLRAEAQEYGLLPDDAVDASIIPNDMLDELGLIAEEVGQ</sequence>
<dbReference type="AlphaFoldDB" id="A0AA43PCB7"/>
<accession>A0AA43PCB7</accession>
<evidence type="ECO:0000313" key="1">
    <source>
        <dbReference type="EMBL" id="MDH7890498.1"/>
    </source>
</evidence>
<dbReference type="Proteomes" id="UP001161916">
    <property type="component" value="Unassembled WGS sequence"/>
</dbReference>
<reference evidence="1" key="2">
    <citation type="journal article" date="2023" name="Gut Microbes">
        <title>Characterization of Bifidobacterium kashiwanohense that utilizes both milk- and plant-derived oligosaccharides.</title>
        <authorList>
            <person name="Orihara K."/>
            <person name="Yahagi K."/>
            <person name="Saito Y."/>
            <person name="Watanabe Y."/>
            <person name="Sasai T."/>
            <person name="Hara T."/>
            <person name="Tsukuda N."/>
            <person name="Oki K."/>
            <person name="Fujimoto J."/>
            <person name="Matsuki T."/>
        </authorList>
    </citation>
    <scope>NUCLEOTIDE SEQUENCE</scope>
    <source>
        <strain evidence="2">YIT 13057</strain>
        <strain evidence="1">YIT 13062</strain>
    </source>
</reference>
<dbReference type="Proteomes" id="UP001157379">
    <property type="component" value="Unassembled WGS sequence"/>
</dbReference>
<organism evidence="1 3">
    <name type="scientific">Bifidobacterium catenulatum subsp. kashiwanohense</name>
    <dbReference type="NCBI Taxonomy" id="630129"/>
    <lineage>
        <taxon>Bacteria</taxon>
        <taxon>Bacillati</taxon>
        <taxon>Actinomycetota</taxon>
        <taxon>Actinomycetes</taxon>
        <taxon>Bifidobacteriales</taxon>
        <taxon>Bifidobacteriaceae</taxon>
        <taxon>Bifidobacterium</taxon>
    </lineage>
</organism>
<proteinExistence type="predicted"/>
<comment type="caution">
    <text evidence="1">The sequence shown here is derived from an EMBL/GenBank/DDBJ whole genome shotgun (WGS) entry which is preliminary data.</text>
</comment>
<dbReference type="EMBL" id="JAOPMD010000015">
    <property type="protein sequence ID" value="MDH7899944.1"/>
    <property type="molecule type" value="Genomic_DNA"/>
</dbReference>